<proteinExistence type="predicted"/>
<dbReference type="KEGG" id="stha:NCTC11429_02774"/>
<dbReference type="EMBL" id="LR590484">
    <property type="protein sequence ID" value="VTR42939.1"/>
    <property type="molecule type" value="Genomic_DNA"/>
</dbReference>
<protein>
    <submittedName>
        <fullName evidence="1">Uncharacterized protein</fullName>
    </submittedName>
</protein>
<accession>A0A4U9VCF6</accession>
<organism evidence="1 2">
    <name type="scientific">Sphingobacterium thalpophilum</name>
    <dbReference type="NCBI Taxonomy" id="259"/>
    <lineage>
        <taxon>Bacteria</taxon>
        <taxon>Pseudomonadati</taxon>
        <taxon>Bacteroidota</taxon>
        <taxon>Sphingobacteriia</taxon>
        <taxon>Sphingobacteriales</taxon>
        <taxon>Sphingobacteriaceae</taxon>
        <taxon>Sphingobacterium</taxon>
    </lineage>
</organism>
<dbReference type="GeneID" id="78463476"/>
<evidence type="ECO:0000313" key="1">
    <source>
        <dbReference type="EMBL" id="VTR42939.1"/>
    </source>
</evidence>
<dbReference type="AlphaFoldDB" id="A0A4U9VCF6"/>
<sequence length="182" mass="20598">MKTEFLLCYISLFIGILLQCCGNRDISDRGHSSISASSGFDSLEHYSIAMSPYKLGELEDKANKSSRESLLLTMLEGSQVDTSSLAHLLEIGYSKTEVDRSLYGSIDSLFLSNQRKDYLDSSCINQFRDILIFYRDNKCVGAVKICFDCKAMVSWSSDLKFDGFGDWEDYDKLYTILRSNGF</sequence>
<reference evidence="1 2" key="1">
    <citation type="submission" date="2019-05" db="EMBL/GenBank/DDBJ databases">
        <authorList>
            <consortium name="Pathogen Informatics"/>
        </authorList>
    </citation>
    <scope>NUCLEOTIDE SEQUENCE [LARGE SCALE GENOMIC DNA]</scope>
    <source>
        <strain evidence="1 2">NCTC11429</strain>
    </source>
</reference>
<gene>
    <name evidence="1" type="ORF">NCTC11429_02774</name>
</gene>
<dbReference type="RefSeq" id="WP_138096832.1">
    <property type="nucleotide sequence ID" value="NZ_JBPFQZ010000004.1"/>
</dbReference>
<dbReference type="Proteomes" id="UP000308196">
    <property type="component" value="Chromosome"/>
</dbReference>
<evidence type="ECO:0000313" key="2">
    <source>
        <dbReference type="Proteomes" id="UP000308196"/>
    </source>
</evidence>
<name>A0A4U9VCF6_9SPHI</name>